<gene>
    <name evidence="2" type="ORF">TPC1_30367</name>
</gene>
<name>A0A146K0Y6_9EUKA</name>
<proteinExistence type="predicted"/>
<reference evidence="2" key="1">
    <citation type="submission" date="2015-07" db="EMBL/GenBank/DDBJ databases">
        <title>Adaptation to a free-living lifestyle via gene acquisitions in the diplomonad Trepomonas sp. PC1.</title>
        <authorList>
            <person name="Xu F."/>
            <person name="Jerlstrom-Hultqvist J."/>
            <person name="Kolisko M."/>
            <person name="Simpson A.G.B."/>
            <person name="Roger A.J."/>
            <person name="Svard S.G."/>
            <person name="Andersson J.O."/>
        </authorList>
    </citation>
    <scope>NUCLEOTIDE SEQUENCE</scope>
    <source>
        <strain evidence="2">PC1</strain>
    </source>
</reference>
<dbReference type="EMBL" id="GDID01006468">
    <property type="protein sequence ID" value="JAP90138.1"/>
    <property type="molecule type" value="Transcribed_RNA"/>
</dbReference>
<accession>A0A146K0Y6</accession>
<evidence type="ECO:0000256" key="1">
    <source>
        <dbReference type="SAM" id="Coils"/>
    </source>
</evidence>
<organism evidence="2">
    <name type="scientific">Trepomonas sp. PC1</name>
    <dbReference type="NCBI Taxonomy" id="1076344"/>
    <lineage>
        <taxon>Eukaryota</taxon>
        <taxon>Metamonada</taxon>
        <taxon>Diplomonadida</taxon>
        <taxon>Hexamitidae</taxon>
        <taxon>Hexamitinae</taxon>
        <taxon>Trepomonas</taxon>
    </lineage>
</organism>
<dbReference type="AlphaFoldDB" id="A0A146K0Y6"/>
<feature type="non-terminal residue" evidence="2">
    <location>
        <position position="1"/>
    </location>
</feature>
<feature type="coiled-coil region" evidence="1">
    <location>
        <begin position="478"/>
        <end position="522"/>
    </location>
</feature>
<keyword evidence="1" id="KW-0175">Coiled coil</keyword>
<sequence>RMIQGQQSFQRNTNQRNLQKLIFDSNLKQVSVYDNGKIQTFQLSLTYMTEPDEDFQLDIPQYLTFQNSPQEQGKKKQLIIKLPAALATSQLNVMPQPALQKRIEMFTGQETFLYVVQQLKFDRTSRKPNAFMYTDNPFFQQFCFDPIKPISHMPKGTSFDVYISQMQQKFCGELAKIINSVVQQLSNLFTSPYLNEYFQIQTVVNQISEQINHYNICQVLKQLKLRPQGQFKLQKRYKRSKCIAIFELAICQPLELEGFDDLVNLLSCTQMIQQQGSGLISYYQSTGGKLLDAIIKEDQLIEQRKQDEIRRAELLEQTRLEILQKQKDEQLKRQKAFLLEQEQVKIMQSAEKVEIVPKKVDKMAQVLAEYQEFLMDRDTMSYKEKSVKCHYFQKQFKLLLLKTFPLKQAKFHMELHQIFSLALKKLQFYVEQLPADFSPSIAKIAAMKPIYTLDQFNLLLRQLQELKQPKIFEFLQKSVDQKNQLEELLLQKEAVQSEFEEKESLLEKINDWEQLQKEQKHQLKDQLYCELEQLYQINGIKQIKEFVLQGQFKTDLLQQLAQKEKFNLEDLIKFYKETQQIIKESALQNLNVKDLHEIKDQPGAKLVLEQKLRAFICGKAEEPDFYAACLKMAEKSMNMNFYVDSQYQNVDELVKTYEEMQ</sequence>
<evidence type="ECO:0000313" key="2">
    <source>
        <dbReference type="EMBL" id="JAP90138.1"/>
    </source>
</evidence>
<protein>
    <submittedName>
        <fullName evidence="2">Uncharacterized protein</fullName>
    </submittedName>
</protein>